<protein>
    <submittedName>
        <fullName evidence="2">Uncharacterized protein</fullName>
    </submittedName>
</protein>
<feature type="compositionally biased region" description="Polar residues" evidence="1">
    <location>
        <begin position="1"/>
        <end position="12"/>
    </location>
</feature>
<feature type="region of interest" description="Disordered" evidence="1">
    <location>
        <begin position="1"/>
        <end position="26"/>
    </location>
</feature>
<reference evidence="2 3" key="1">
    <citation type="submission" date="2019-01" db="EMBL/GenBank/DDBJ databases">
        <title>Sequencing the genomes of 1000 actinobacteria strains.</title>
        <authorList>
            <person name="Klenk H.-P."/>
        </authorList>
    </citation>
    <scope>NUCLEOTIDE SEQUENCE [LARGE SCALE GENOMIC DNA]</scope>
    <source>
        <strain evidence="2 3">DSM 43925</strain>
    </source>
</reference>
<evidence type="ECO:0000256" key="1">
    <source>
        <dbReference type="SAM" id="MobiDB-lite"/>
    </source>
</evidence>
<dbReference type="AlphaFoldDB" id="A0A438MFI0"/>
<keyword evidence="3" id="KW-1185">Reference proteome</keyword>
<dbReference type="Proteomes" id="UP000284824">
    <property type="component" value="Unassembled WGS sequence"/>
</dbReference>
<comment type="caution">
    <text evidence="2">The sequence shown here is derived from an EMBL/GenBank/DDBJ whole genome shotgun (WGS) entry which is preliminary data.</text>
</comment>
<feature type="compositionally biased region" description="Basic and acidic residues" evidence="1">
    <location>
        <begin position="16"/>
        <end position="26"/>
    </location>
</feature>
<evidence type="ECO:0000313" key="3">
    <source>
        <dbReference type="Proteomes" id="UP000284824"/>
    </source>
</evidence>
<dbReference type="EMBL" id="SAUN01000001">
    <property type="protein sequence ID" value="RVX44562.1"/>
    <property type="molecule type" value="Genomic_DNA"/>
</dbReference>
<dbReference type="RefSeq" id="WP_127936309.1">
    <property type="nucleotide sequence ID" value="NZ_SAUN01000001.1"/>
</dbReference>
<gene>
    <name evidence="2" type="ORF">EDD27_7304</name>
</gene>
<organism evidence="2 3">
    <name type="scientific">Nonomuraea polychroma</name>
    <dbReference type="NCBI Taxonomy" id="46176"/>
    <lineage>
        <taxon>Bacteria</taxon>
        <taxon>Bacillati</taxon>
        <taxon>Actinomycetota</taxon>
        <taxon>Actinomycetes</taxon>
        <taxon>Streptosporangiales</taxon>
        <taxon>Streptosporangiaceae</taxon>
        <taxon>Nonomuraea</taxon>
    </lineage>
</organism>
<sequence>MPTTQRIASGSTPPGEKWEDASKEMGPHTITIWVDTSSGHFQSDNPTYIASVEGNGYQHKVTGTSSIFPGGGPKDPQGPGFRMYLQATQEWNYKPNGSDDVMDLDKGAWNKDHLSWYVNWIGIDNP</sequence>
<name>A0A438MFI0_9ACTN</name>
<evidence type="ECO:0000313" key="2">
    <source>
        <dbReference type="EMBL" id="RVX44562.1"/>
    </source>
</evidence>
<dbReference type="OrthoDB" id="1164099at2"/>
<proteinExistence type="predicted"/>
<accession>A0A438MFI0</accession>